<dbReference type="OrthoDB" id="346910at2759"/>
<dbReference type="InterPro" id="IPR002110">
    <property type="entry name" value="Ankyrin_rpt"/>
</dbReference>
<dbReference type="PROSITE" id="PS50088">
    <property type="entry name" value="ANK_REPEAT"/>
    <property type="match status" value="3"/>
</dbReference>
<dbReference type="Gene3D" id="1.25.40.20">
    <property type="entry name" value="Ankyrin repeat-containing domain"/>
    <property type="match status" value="1"/>
</dbReference>
<feature type="repeat" description="ANK" evidence="3">
    <location>
        <begin position="74"/>
        <end position="106"/>
    </location>
</feature>
<dbReference type="InterPro" id="IPR033635">
    <property type="entry name" value="ANKS1/Caskin"/>
</dbReference>
<feature type="repeat" description="ANK" evidence="3">
    <location>
        <begin position="41"/>
        <end position="73"/>
    </location>
</feature>
<dbReference type="AlphaFoldDB" id="A0A1R2D193"/>
<evidence type="ECO:0000256" key="3">
    <source>
        <dbReference type="PROSITE-ProRule" id="PRU00023"/>
    </source>
</evidence>
<dbReference type="SMART" id="SM00248">
    <property type="entry name" value="ANK"/>
    <property type="match status" value="3"/>
</dbReference>
<dbReference type="Proteomes" id="UP000187209">
    <property type="component" value="Unassembled WGS sequence"/>
</dbReference>
<organism evidence="5 6">
    <name type="scientific">Stentor coeruleus</name>
    <dbReference type="NCBI Taxonomy" id="5963"/>
    <lineage>
        <taxon>Eukaryota</taxon>
        <taxon>Sar</taxon>
        <taxon>Alveolata</taxon>
        <taxon>Ciliophora</taxon>
        <taxon>Postciliodesmatophora</taxon>
        <taxon>Heterotrichea</taxon>
        <taxon>Heterotrichida</taxon>
        <taxon>Stentoridae</taxon>
        <taxon>Stentor</taxon>
    </lineage>
</organism>
<evidence type="ECO:0000259" key="4">
    <source>
        <dbReference type="PROSITE" id="PS50105"/>
    </source>
</evidence>
<dbReference type="SUPFAM" id="SSF48403">
    <property type="entry name" value="Ankyrin repeat"/>
    <property type="match status" value="1"/>
</dbReference>
<dbReference type="Pfam" id="PF07647">
    <property type="entry name" value="SAM_2"/>
    <property type="match status" value="1"/>
</dbReference>
<gene>
    <name evidence="5" type="ORF">SteCoe_1720</name>
</gene>
<dbReference type="SMART" id="SM00454">
    <property type="entry name" value="SAM"/>
    <property type="match status" value="1"/>
</dbReference>
<name>A0A1R2D193_9CILI</name>
<dbReference type="InterPro" id="IPR001660">
    <property type="entry name" value="SAM"/>
</dbReference>
<dbReference type="InterPro" id="IPR013761">
    <property type="entry name" value="SAM/pointed_sf"/>
</dbReference>
<evidence type="ECO:0000313" key="6">
    <source>
        <dbReference type="Proteomes" id="UP000187209"/>
    </source>
</evidence>
<evidence type="ECO:0000313" key="5">
    <source>
        <dbReference type="EMBL" id="OMJ95021.1"/>
    </source>
</evidence>
<evidence type="ECO:0000256" key="2">
    <source>
        <dbReference type="ARBA" id="ARBA00023043"/>
    </source>
</evidence>
<dbReference type="Pfam" id="PF12796">
    <property type="entry name" value="Ank_2"/>
    <property type="match status" value="1"/>
</dbReference>
<evidence type="ECO:0000256" key="1">
    <source>
        <dbReference type="ARBA" id="ARBA00022737"/>
    </source>
</evidence>
<dbReference type="SUPFAM" id="SSF47769">
    <property type="entry name" value="SAM/Pointed domain"/>
    <property type="match status" value="2"/>
</dbReference>
<dbReference type="PANTHER" id="PTHR24174:SF16">
    <property type="entry name" value="CASKIN-2"/>
    <property type="match status" value="1"/>
</dbReference>
<sequence>MNNTNTAFDFHNASNSIIIGDYIQFQFIISENPALINEKEFGESLLHIAADNNQYIITEFLLSLGVNPDIQTDSGDSALHLSIFRSTKRIVNLLLSHKANPNLQNKDFKSPLHYAAEFKEPDIIKILLLHGGDPILIDINGLTPMDLAGDLADLFPYRFPMPMISEASPIEELNSTINSLDRTVIKSDFSDIRLKTKRDSSKEELFDFLCSISLKKYYKVMISSGFDNLEALAFQMKTQYPITHKLLRTIGIETYGNQSRLIANLEKISCELKLNYDFISLDEFLDELELGCYYENFVINGYDDLLNILENSKNHKKLTDDILKTKLGIEKLGHRIRILVFIEYFSNKYFQRKCRCCLL</sequence>
<reference evidence="5 6" key="1">
    <citation type="submission" date="2016-11" db="EMBL/GenBank/DDBJ databases">
        <title>The macronuclear genome of Stentor coeruleus: a giant cell with tiny introns.</title>
        <authorList>
            <person name="Slabodnick M."/>
            <person name="Ruby J.G."/>
            <person name="Reiff S.B."/>
            <person name="Swart E.C."/>
            <person name="Gosai S."/>
            <person name="Prabakaran S."/>
            <person name="Witkowska E."/>
            <person name="Larue G.E."/>
            <person name="Fisher S."/>
            <person name="Freeman R.M."/>
            <person name="Gunawardena J."/>
            <person name="Chu W."/>
            <person name="Stover N.A."/>
            <person name="Gregory B.D."/>
            <person name="Nowacki M."/>
            <person name="Derisi J."/>
            <person name="Roy S.W."/>
            <person name="Marshall W.F."/>
            <person name="Sood P."/>
        </authorList>
    </citation>
    <scope>NUCLEOTIDE SEQUENCE [LARGE SCALE GENOMIC DNA]</scope>
    <source>
        <strain evidence="5">WM001</strain>
    </source>
</reference>
<keyword evidence="1" id="KW-0677">Repeat</keyword>
<dbReference type="PANTHER" id="PTHR24174">
    <property type="entry name" value="ANKYRIN REPEAT AND STERILE ALPHA MOTIF DOMAIN-CONTAINING PROTEIN 1"/>
    <property type="match status" value="1"/>
</dbReference>
<feature type="repeat" description="ANK" evidence="3">
    <location>
        <begin position="107"/>
        <end position="139"/>
    </location>
</feature>
<comment type="caution">
    <text evidence="5">The sequence shown here is derived from an EMBL/GenBank/DDBJ whole genome shotgun (WGS) entry which is preliminary data.</text>
</comment>
<dbReference type="InterPro" id="IPR036770">
    <property type="entry name" value="Ankyrin_rpt-contain_sf"/>
</dbReference>
<proteinExistence type="predicted"/>
<dbReference type="EMBL" id="MPUH01000018">
    <property type="protein sequence ID" value="OMJ95021.1"/>
    <property type="molecule type" value="Genomic_DNA"/>
</dbReference>
<keyword evidence="6" id="KW-1185">Reference proteome</keyword>
<keyword evidence="2 3" id="KW-0040">ANK repeat</keyword>
<dbReference type="PROSITE" id="PS50297">
    <property type="entry name" value="ANK_REP_REGION"/>
    <property type="match status" value="3"/>
</dbReference>
<dbReference type="Gene3D" id="1.10.150.50">
    <property type="entry name" value="Transcription Factor, Ets-1"/>
    <property type="match status" value="2"/>
</dbReference>
<protein>
    <recommendedName>
        <fullName evidence="4">SAM domain-containing protein</fullName>
    </recommendedName>
</protein>
<dbReference type="Pfam" id="PF00023">
    <property type="entry name" value="Ank"/>
    <property type="match status" value="1"/>
</dbReference>
<accession>A0A1R2D193</accession>
<dbReference type="PROSITE" id="PS50105">
    <property type="entry name" value="SAM_DOMAIN"/>
    <property type="match status" value="1"/>
</dbReference>
<feature type="domain" description="SAM" evidence="4">
    <location>
        <begin position="276"/>
        <end position="348"/>
    </location>
</feature>